<dbReference type="PANTHER" id="PTHR43201">
    <property type="entry name" value="ACYL-COA SYNTHETASE"/>
    <property type="match status" value="1"/>
</dbReference>
<dbReference type="PROSITE" id="PS00455">
    <property type="entry name" value="AMP_BINDING"/>
    <property type="match status" value="1"/>
</dbReference>
<evidence type="ECO:0000256" key="2">
    <source>
        <dbReference type="ARBA" id="ARBA00022598"/>
    </source>
</evidence>
<name>A0A160TYI2_9ZZZZ</name>
<comment type="similarity">
    <text evidence="1">Belongs to the ATP-dependent AMP-binding enzyme family.</text>
</comment>
<dbReference type="InterPro" id="IPR025110">
    <property type="entry name" value="AMP-bd_C"/>
</dbReference>
<dbReference type="EMBL" id="CZRL01000106">
    <property type="protein sequence ID" value="CUS54919.1"/>
    <property type="molecule type" value="Genomic_DNA"/>
</dbReference>
<reference evidence="5" key="1">
    <citation type="submission" date="2015-10" db="EMBL/GenBank/DDBJ databases">
        <authorList>
            <person name="Gilbert D.G."/>
        </authorList>
    </citation>
    <scope>NUCLEOTIDE SEQUENCE</scope>
</reference>
<evidence type="ECO:0000256" key="1">
    <source>
        <dbReference type="ARBA" id="ARBA00006432"/>
    </source>
</evidence>
<dbReference type="EC" id="6.2.1.3" evidence="5"/>
<evidence type="ECO:0000259" key="4">
    <source>
        <dbReference type="Pfam" id="PF13193"/>
    </source>
</evidence>
<organism evidence="5">
    <name type="scientific">hydrothermal vent metagenome</name>
    <dbReference type="NCBI Taxonomy" id="652676"/>
    <lineage>
        <taxon>unclassified sequences</taxon>
        <taxon>metagenomes</taxon>
        <taxon>ecological metagenomes</taxon>
    </lineage>
</organism>
<protein>
    <submittedName>
        <fullName evidence="5">Long-chain-fatty-acid--CoA ligase</fullName>
        <ecNumber evidence="5">6.2.1.3</ecNumber>
    </submittedName>
</protein>
<dbReference type="GO" id="GO:0004467">
    <property type="term" value="F:long-chain fatty acid-CoA ligase activity"/>
    <property type="evidence" value="ECO:0007669"/>
    <property type="project" value="UniProtKB-EC"/>
</dbReference>
<dbReference type="InterPro" id="IPR000873">
    <property type="entry name" value="AMP-dep_synth/lig_dom"/>
</dbReference>
<evidence type="ECO:0000259" key="3">
    <source>
        <dbReference type="Pfam" id="PF00501"/>
    </source>
</evidence>
<dbReference type="GO" id="GO:0031956">
    <property type="term" value="F:medium-chain fatty acid-CoA ligase activity"/>
    <property type="evidence" value="ECO:0007669"/>
    <property type="project" value="TreeGrafter"/>
</dbReference>
<dbReference type="Gene3D" id="3.30.300.30">
    <property type="match status" value="1"/>
</dbReference>
<dbReference type="Gene3D" id="3.40.50.12780">
    <property type="entry name" value="N-terminal domain of ligase-like"/>
    <property type="match status" value="1"/>
</dbReference>
<dbReference type="PANTHER" id="PTHR43201:SF5">
    <property type="entry name" value="MEDIUM-CHAIN ACYL-COA LIGASE ACSF2, MITOCHONDRIAL"/>
    <property type="match status" value="1"/>
</dbReference>
<dbReference type="AlphaFoldDB" id="A0A160TYI2"/>
<evidence type="ECO:0000313" key="5">
    <source>
        <dbReference type="EMBL" id="CUS54919.1"/>
    </source>
</evidence>
<dbReference type="SUPFAM" id="SSF56801">
    <property type="entry name" value="Acetyl-CoA synthetase-like"/>
    <property type="match status" value="1"/>
</dbReference>
<feature type="domain" description="AMP-binding enzyme C-terminal" evidence="4">
    <location>
        <begin position="430"/>
        <end position="505"/>
    </location>
</feature>
<dbReference type="Pfam" id="PF00501">
    <property type="entry name" value="AMP-binding"/>
    <property type="match status" value="1"/>
</dbReference>
<keyword evidence="2 5" id="KW-0436">Ligase</keyword>
<dbReference type="InterPro" id="IPR042099">
    <property type="entry name" value="ANL_N_sf"/>
</dbReference>
<sequence>MATGFAPLADLKGQTVRSVLDYGAKQFPDRVFAVFPETHGKVTWGEQRQTAARLRPHLTNSGVSEGETVGMLMANGRTALELFLGCMYSRRVSLMLNSVAGIDTLGYVIKHSGIRQLFTDDDHADLANAAVIASCQQVKVHRVAGDDGLQLLETENHQDTDPPRSADDALLIYTSGTTGRPKGVIHTHASLLAGGANTCSAHHLGNSDRALCVLPLCHINGQVVTVMAPLVSGSSVVMPRKFSTQRFWHWVVKEDCTWFSVVPTMISYLLGTEEATQHTTESQLSNVRFGRCASAPLAPAVHKAFVARFGIPMVETMGITETAAQILSNPLDPAQQKIGSPGLPCGNEIRIRDGEGADCKNEVVGEIEVRGPNLMRTYLNDEQATREAFSTDGWYRTGDLGHKDGSGYVYVTGRIKEIIIKGGENISPREIDDVLYRFPGILEAAAIAVPDPEYGEEIAACVVPNPGQQLDENALREFCIKALGQFKSPKHIYVLDELPKGPSGKIQRLKLSGDYSR</sequence>
<dbReference type="InterPro" id="IPR020845">
    <property type="entry name" value="AMP-binding_CS"/>
</dbReference>
<dbReference type="InterPro" id="IPR045851">
    <property type="entry name" value="AMP-bd_C_sf"/>
</dbReference>
<accession>A0A160TYI2</accession>
<proteinExistence type="inferred from homology"/>
<gene>
    <name evidence="5" type="ORF">MGWOODY_XGa1909</name>
</gene>
<feature type="domain" description="AMP-dependent synthetase/ligase" evidence="3">
    <location>
        <begin position="23"/>
        <end position="379"/>
    </location>
</feature>
<dbReference type="Pfam" id="PF13193">
    <property type="entry name" value="AMP-binding_C"/>
    <property type="match status" value="1"/>
</dbReference>